<evidence type="ECO:0000259" key="4">
    <source>
        <dbReference type="SMART" id="SM00047"/>
    </source>
</evidence>
<comment type="caution">
    <text evidence="5">The sequence shown here is derived from an EMBL/GenBank/DDBJ whole genome shotgun (WGS) entry which is preliminary data.</text>
</comment>
<evidence type="ECO:0000256" key="3">
    <source>
        <dbReference type="SAM" id="MobiDB-lite"/>
    </source>
</evidence>
<dbReference type="Proteomes" id="UP000664601">
    <property type="component" value="Unassembled WGS sequence"/>
</dbReference>
<keyword evidence="2" id="KW-0378">Hydrolase</keyword>
<dbReference type="PROSITE" id="PS51257">
    <property type="entry name" value="PROKAR_LIPOPROTEIN"/>
    <property type="match status" value="1"/>
</dbReference>
<feature type="compositionally biased region" description="Basic and acidic residues" evidence="3">
    <location>
        <begin position="336"/>
        <end position="345"/>
    </location>
</feature>
<dbReference type="PANTHER" id="PTHR33308:SF9">
    <property type="entry name" value="PEPTIDOGLYCAN HYDROLASE FLGJ"/>
    <property type="match status" value="1"/>
</dbReference>
<gene>
    <name evidence="5" type="ORF">JZO70_20475</name>
</gene>
<evidence type="ECO:0000256" key="1">
    <source>
        <dbReference type="ARBA" id="ARBA00010266"/>
    </source>
</evidence>
<feature type="region of interest" description="Disordered" evidence="3">
    <location>
        <begin position="301"/>
        <end position="373"/>
    </location>
</feature>
<dbReference type="Gene3D" id="1.10.530.10">
    <property type="match status" value="1"/>
</dbReference>
<dbReference type="InterPro" id="IPR002901">
    <property type="entry name" value="MGlyc_endo_b_GlcNAc-like_dom"/>
</dbReference>
<evidence type="ECO:0000313" key="5">
    <source>
        <dbReference type="EMBL" id="MBO1308562.1"/>
    </source>
</evidence>
<dbReference type="PANTHER" id="PTHR33308">
    <property type="entry name" value="PEPTIDOGLYCAN HYDROLASE FLGJ"/>
    <property type="match status" value="1"/>
</dbReference>
<dbReference type="RefSeq" id="WP_207675553.1">
    <property type="nucleotide sequence ID" value="NZ_JAFREM010000036.1"/>
</dbReference>
<feature type="compositionally biased region" description="Low complexity" evidence="3">
    <location>
        <begin position="63"/>
        <end position="75"/>
    </location>
</feature>
<name>A0ABS3LFZ4_9ENTE</name>
<comment type="similarity">
    <text evidence="1">Belongs to the glycosyl hydrolase 73 family.</text>
</comment>
<dbReference type="Gene3D" id="4.10.80.30">
    <property type="entry name" value="DNA polymerase, domain 6"/>
    <property type="match status" value="1"/>
</dbReference>
<reference evidence="5 6" key="1">
    <citation type="submission" date="2021-03" db="EMBL/GenBank/DDBJ databases">
        <title>Enterococcal diversity collection.</title>
        <authorList>
            <person name="Gilmore M.S."/>
            <person name="Schwartzman J."/>
            <person name="Van Tyne D."/>
            <person name="Martin M."/>
            <person name="Earl A.M."/>
            <person name="Manson A.L."/>
            <person name="Straub T."/>
            <person name="Salamzade R."/>
            <person name="Saavedra J."/>
            <person name="Lebreton F."/>
            <person name="Prichula J."/>
            <person name="Schaufler K."/>
            <person name="Gaca A."/>
            <person name="Sgardioli B."/>
            <person name="Wagenaar J."/>
            <person name="Strong T."/>
        </authorList>
    </citation>
    <scope>NUCLEOTIDE SEQUENCE [LARGE SCALE GENOMIC DNA]</scope>
    <source>
        <strain evidence="5 6">669A</strain>
    </source>
</reference>
<proteinExistence type="inferred from homology"/>
<feature type="region of interest" description="Disordered" evidence="3">
    <location>
        <begin position="60"/>
        <end position="125"/>
    </location>
</feature>
<dbReference type="EMBL" id="JAFREM010000036">
    <property type="protein sequence ID" value="MBO1308562.1"/>
    <property type="molecule type" value="Genomic_DNA"/>
</dbReference>
<protein>
    <submittedName>
        <fullName evidence="5">Glucosaminidase domain-containing protein</fullName>
    </submittedName>
</protein>
<accession>A0ABS3LFZ4</accession>
<feature type="compositionally biased region" description="Low complexity" evidence="3">
    <location>
        <begin position="83"/>
        <end position="93"/>
    </location>
</feature>
<sequence>MNAKYLLSGLLLSGLLLTGCQSQVKQSVSAETKESISLQQEELNSEPAASSVIASEELETIGEAETATSSASSSESIEESKSTESSTVASSTADPVIKEASEESAIKESETKAPPAAPAPEAVQAVQPALPAAKVEENFQFSVAKNKTTEEFIQAIGKDAQQIAWDEGLYASVMIAQAILETGSGNSQLARPPHHNLFGIKGSYQGKQVNFNTQEDKGNGQLYTINSAFRQYPSYKESLEDYASLLKNGLSGNPSFYQGTWKANAATHEEAAKSLTGKYATDTAYDKKLNALIETYQLTSYDQEPNKEAPLASAENQTTDADATKKINDSVQTDEETNREPEVRTSRTKQPVIFVPPTAQRPAMQLSGNRIAQ</sequence>
<feature type="compositionally biased region" description="Basic and acidic residues" evidence="3">
    <location>
        <begin position="96"/>
        <end position="111"/>
    </location>
</feature>
<dbReference type="InterPro" id="IPR051056">
    <property type="entry name" value="Glycosyl_Hydrolase_73"/>
</dbReference>
<keyword evidence="6" id="KW-1185">Reference proteome</keyword>
<organism evidence="5 6">
    <name type="scientific">Candidatus Enterococcus moelleringii</name>
    <dbReference type="NCBI Taxonomy" id="2815325"/>
    <lineage>
        <taxon>Bacteria</taxon>
        <taxon>Bacillati</taxon>
        <taxon>Bacillota</taxon>
        <taxon>Bacilli</taxon>
        <taxon>Lactobacillales</taxon>
        <taxon>Enterococcaceae</taxon>
        <taxon>Enterococcus</taxon>
    </lineage>
</organism>
<feature type="domain" description="Mannosyl-glycoprotein endo-beta-N-acetylglucosamidase-like" evidence="4">
    <location>
        <begin position="142"/>
        <end position="302"/>
    </location>
</feature>
<dbReference type="Pfam" id="PF01832">
    <property type="entry name" value="Glucosaminidase"/>
    <property type="match status" value="1"/>
</dbReference>
<evidence type="ECO:0000256" key="2">
    <source>
        <dbReference type="ARBA" id="ARBA00022801"/>
    </source>
</evidence>
<evidence type="ECO:0000313" key="6">
    <source>
        <dbReference type="Proteomes" id="UP000664601"/>
    </source>
</evidence>
<dbReference type="SMART" id="SM00047">
    <property type="entry name" value="LYZ2"/>
    <property type="match status" value="1"/>
</dbReference>